<dbReference type="Proteomes" id="UP000810252">
    <property type="component" value="Unassembled WGS sequence"/>
</dbReference>
<evidence type="ECO:0000259" key="1">
    <source>
        <dbReference type="PROSITE" id="PS50846"/>
    </source>
</evidence>
<dbReference type="CDD" id="cd00371">
    <property type="entry name" value="HMA"/>
    <property type="match status" value="1"/>
</dbReference>
<reference evidence="2" key="1">
    <citation type="submission" date="2020-10" db="EMBL/GenBank/DDBJ databases">
        <authorList>
            <person name="Gilroy R."/>
        </authorList>
    </citation>
    <scope>NUCLEOTIDE SEQUENCE</scope>
    <source>
        <strain evidence="2">20514</strain>
    </source>
</reference>
<dbReference type="EMBL" id="JADIMQ010000013">
    <property type="protein sequence ID" value="MBO8447836.1"/>
    <property type="molecule type" value="Genomic_DNA"/>
</dbReference>
<reference evidence="2" key="2">
    <citation type="journal article" date="2021" name="PeerJ">
        <title>Extensive microbial diversity within the chicken gut microbiome revealed by metagenomics and culture.</title>
        <authorList>
            <person name="Gilroy R."/>
            <person name="Ravi A."/>
            <person name="Getino M."/>
            <person name="Pursley I."/>
            <person name="Horton D.L."/>
            <person name="Alikhan N.F."/>
            <person name="Baker D."/>
            <person name="Gharbi K."/>
            <person name="Hall N."/>
            <person name="Watson M."/>
            <person name="Adriaenssens E.M."/>
            <person name="Foster-Nyarko E."/>
            <person name="Jarju S."/>
            <person name="Secka A."/>
            <person name="Antonio M."/>
            <person name="Oren A."/>
            <person name="Chaudhuri R.R."/>
            <person name="La Ragione R."/>
            <person name="Hildebrand F."/>
            <person name="Pallen M.J."/>
        </authorList>
    </citation>
    <scope>NUCLEOTIDE SEQUENCE</scope>
    <source>
        <strain evidence="2">20514</strain>
    </source>
</reference>
<dbReference type="SUPFAM" id="SSF55008">
    <property type="entry name" value="HMA, heavy metal-associated domain"/>
    <property type="match status" value="1"/>
</dbReference>
<gene>
    <name evidence="2" type="ORF">IAC29_01020</name>
</gene>
<dbReference type="PROSITE" id="PS50846">
    <property type="entry name" value="HMA_2"/>
    <property type="match status" value="1"/>
</dbReference>
<dbReference type="InterPro" id="IPR006121">
    <property type="entry name" value="HMA_dom"/>
</dbReference>
<dbReference type="InterPro" id="IPR036163">
    <property type="entry name" value="HMA_dom_sf"/>
</dbReference>
<dbReference type="GO" id="GO:0046872">
    <property type="term" value="F:metal ion binding"/>
    <property type="evidence" value="ECO:0007669"/>
    <property type="project" value="InterPro"/>
</dbReference>
<sequence length="99" mass="10677">MVAVPVTDVLAADTVVEAAVAKKPGKKLAEVLFSVDMHCAKCVEKITGNIAFEKGVKDLKVSLDRRTVWIKYDPSKTDEAALKAALESLGYKVRKTAGE</sequence>
<protein>
    <submittedName>
        <fullName evidence="2">Heavy-metal-associated domain-containing protein</fullName>
    </submittedName>
</protein>
<feature type="domain" description="HMA" evidence="1">
    <location>
        <begin position="28"/>
        <end position="94"/>
    </location>
</feature>
<dbReference type="Pfam" id="PF00403">
    <property type="entry name" value="HMA"/>
    <property type="match status" value="1"/>
</dbReference>
<evidence type="ECO:0000313" key="3">
    <source>
        <dbReference type="Proteomes" id="UP000810252"/>
    </source>
</evidence>
<name>A0A9D9EJT3_9BACT</name>
<evidence type="ECO:0000313" key="2">
    <source>
        <dbReference type="EMBL" id="MBO8447836.1"/>
    </source>
</evidence>
<proteinExistence type="predicted"/>
<organism evidence="2 3">
    <name type="scientific">Candidatus Cryptobacteroides merdigallinarum</name>
    <dbReference type="NCBI Taxonomy" id="2840770"/>
    <lineage>
        <taxon>Bacteria</taxon>
        <taxon>Pseudomonadati</taxon>
        <taxon>Bacteroidota</taxon>
        <taxon>Bacteroidia</taxon>
        <taxon>Bacteroidales</taxon>
        <taxon>Candidatus Cryptobacteroides</taxon>
    </lineage>
</organism>
<dbReference type="Gene3D" id="3.30.70.100">
    <property type="match status" value="1"/>
</dbReference>
<accession>A0A9D9EJT3</accession>
<comment type="caution">
    <text evidence="2">The sequence shown here is derived from an EMBL/GenBank/DDBJ whole genome shotgun (WGS) entry which is preliminary data.</text>
</comment>
<dbReference type="AlphaFoldDB" id="A0A9D9EJT3"/>